<proteinExistence type="predicted"/>
<dbReference type="PANTHER" id="PTHR46028">
    <property type="entry name" value="KYNURENINE 3-MONOOXYGENASE"/>
    <property type="match status" value="1"/>
</dbReference>
<protein>
    <recommendedName>
        <fullName evidence="8">FAD-binding domain-containing protein</fullName>
    </recommendedName>
</protein>
<dbReference type="AlphaFoldDB" id="A0AAD9MTJ6"/>
<comment type="cofactor">
    <cofactor evidence="1">
        <name>FAD</name>
        <dbReference type="ChEBI" id="CHEBI:57692"/>
    </cofactor>
</comment>
<feature type="non-terminal residue" evidence="9">
    <location>
        <position position="1"/>
    </location>
</feature>
<evidence type="ECO:0000313" key="10">
    <source>
        <dbReference type="Proteomes" id="UP001208570"/>
    </source>
</evidence>
<dbReference type="GO" id="GO:0004502">
    <property type="term" value="F:kynurenine 3-monooxygenase activity"/>
    <property type="evidence" value="ECO:0007669"/>
    <property type="project" value="TreeGrafter"/>
</dbReference>
<keyword evidence="3" id="KW-0274">FAD</keyword>
<dbReference type="PANTHER" id="PTHR46028:SF2">
    <property type="entry name" value="KYNURENINE 3-MONOOXYGENASE"/>
    <property type="match status" value="1"/>
</dbReference>
<comment type="caution">
    <text evidence="9">The sequence shown here is derived from an EMBL/GenBank/DDBJ whole genome shotgun (WGS) entry which is preliminary data.</text>
</comment>
<gene>
    <name evidence="9" type="ORF">LSH36_721g03102</name>
</gene>
<evidence type="ECO:0000256" key="3">
    <source>
        <dbReference type="ARBA" id="ARBA00022827"/>
    </source>
</evidence>
<dbReference type="GO" id="GO:0070189">
    <property type="term" value="P:kynurenine metabolic process"/>
    <property type="evidence" value="ECO:0007669"/>
    <property type="project" value="TreeGrafter"/>
</dbReference>
<dbReference type="Proteomes" id="UP001208570">
    <property type="component" value="Unassembled WGS sequence"/>
</dbReference>
<evidence type="ECO:0000259" key="8">
    <source>
        <dbReference type="Pfam" id="PF01494"/>
    </source>
</evidence>
<dbReference type="EMBL" id="JAODUP010000721">
    <property type="protein sequence ID" value="KAK2144910.1"/>
    <property type="molecule type" value="Genomic_DNA"/>
</dbReference>
<dbReference type="InterPro" id="IPR036188">
    <property type="entry name" value="FAD/NAD-bd_sf"/>
</dbReference>
<keyword evidence="7" id="KW-0472">Membrane</keyword>
<organism evidence="9 10">
    <name type="scientific">Paralvinella palmiformis</name>
    <dbReference type="NCBI Taxonomy" id="53620"/>
    <lineage>
        <taxon>Eukaryota</taxon>
        <taxon>Metazoa</taxon>
        <taxon>Spiralia</taxon>
        <taxon>Lophotrochozoa</taxon>
        <taxon>Annelida</taxon>
        <taxon>Polychaeta</taxon>
        <taxon>Sedentaria</taxon>
        <taxon>Canalipalpata</taxon>
        <taxon>Terebellida</taxon>
        <taxon>Terebelliformia</taxon>
        <taxon>Alvinellidae</taxon>
        <taxon>Paralvinella</taxon>
    </lineage>
</organism>
<feature type="transmembrane region" description="Helical" evidence="7">
    <location>
        <begin position="275"/>
        <end position="296"/>
    </location>
</feature>
<evidence type="ECO:0000256" key="4">
    <source>
        <dbReference type="ARBA" id="ARBA00022857"/>
    </source>
</evidence>
<accession>A0AAD9MTJ6</accession>
<dbReference type="InterPro" id="IPR002938">
    <property type="entry name" value="FAD-bd"/>
</dbReference>
<reference evidence="9" key="1">
    <citation type="journal article" date="2023" name="Mol. Biol. Evol.">
        <title>Third-Generation Sequencing Reveals the Adaptive Role of the Epigenome in Three Deep-Sea Polychaetes.</title>
        <authorList>
            <person name="Perez M."/>
            <person name="Aroh O."/>
            <person name="Sun Y."/>
            <person name="Lan Y."/>
            <person name="Juniper S.K."/>
            <person name="Young C.R."/>
            <person name="Angers B."/>
            <person name="Qian P.Y."/>
        </authorList>
    </citation>
    <scope>NUCLEOTIDE SEQUENCE</scope>
    <source>
        <strain evidence="9">P08H-3</strain>
    </source>
</reference>
<name>A0AAD9MTJ6_9ANNE</name>
<keyword evidence="7" id="KW-0812">Transmembrane</keyword>
<evidence type="ECO:0000313" key="9">
    <source>
        <dbReference type="EMBL" id="KAK2144910.1"/>
    </source>
</evidence>
<dbReference type="GO" id="GO:0005741">
    <property type="term" value="C:mitochondrial outer membrane"/>
    <property type="evidence" value="ECO:0007669"/>
    <property type="project" value="TreeGrafter"/>
</dbReference>
<feature type="transmembrane region" description="Helical" evidence="7">
    <location>
        <begin position="311"/>
        <end position="332"/>
    </location>
</feature>
<dbReference type="GO" id="GO:0071949">
    <property type="term" value="F:FAD binding"/>
    <property type="evidence" value="ECO:0007669"/>
    <property type="project" value="InterPro"/>
</dbReference>
<dbReference type="SUPFAM" id="SSF51905">
    <property type="entry name" value="FAD/NAD(P)-binding domain"/>
    <property type="match status" value="1"/>
</dbReference>
<feature type="domain" description="FAD-binding" evidence="8">
    <location>
        <begin position="22"/>
        <end position="113"/>
    </location>
</feature>
<sequence length="335" mass="38649">MPTTSKKHVVIVGAGLYIMSIDRRRLNELLLTGAEAYTNMEIHFQHSLSSCDFDKKEATFINGQGEKVTVSYDLIVGCDGAHSAVRRQMMKSTLLNYSQEYIPHGYIEMSIPATKDGQFLIEENYLHIWPRNTFMMIGLPNTEDHTFVITLFMPFVKYESIQNEHDLLTFFETEFPDAVPLIGRESIVKTFFSRKPLPLITVKAISYWKGFEDCLVFDSILEKCGDDFAKALPEFTRIRSEDAQVMCDMAMNNYIEMRATVNSRLFLIRKRLDRVLNWLMPSIWIPFYTSVVFTHMPYQQCIENRRWQDKVLMVVIPLMGLAALSTGIIAACHHP</sequence>
<keyword evidence="2" id="KW-0285">Flavoprotein</keyword>
<dbReference type="Pfam" id="PF01494">
    <property type="entry name" value="FAD_binding_3"/>
    <property type="match status" value="1"/>
</dbReference>
<evidence type="ECO:0000256" key="2">
    <source>
        <dbReference type="ARBA" id="ARBA00022630"/>
    </source>
</evidence>
<dbReference type="Gene3D" id="3.50.50.60">
    <property type="entry name" value="FAD/NAD(P)-binding domain"/>
    <property type="match status" value="1"/>
</dbReference>
<evidence type="ECO:0000256" key="7">
    <source>
        <dbReference type="SAM" id="Phobius"/>
    </source>
</evidence>
<keyword evidence="4" id="KW-0521">NADP</keyword>
<keyword evidence="7" id="KW-1133">Transmembrane helix</keyword>
<evidence type="ECO:0000256" key="1">
    <source>
        <dbReference type="ARBA" id="ARBA00001974"/>
    </source>
</evidence>
<evidence type="ECO:0000256" key="6">
    <source>
        <dbReference type="ARBA" id="ARBA00023033"/>
    </source>
</evidence>
<evidence type="ECO:0000256" key="5">
    <source>
        <dbReference type="ARBA" id="ARBA00023002"/>
    </source>
</evidence>
<keyword evidence="5" id="KW-0560">Oxidoreductase</keyword>
<keyword evidence="6" id="KW-0503">Monooxygenase</keyword>
<keyword evidence="10" id="KW-1185">Reference proteome</keyword>